<keyword evidence="2" id="KW-0812">Transmembrane</keyword>
<feature type="transmembrane region" description="Helical" evidence="2">
    <location>
        <begin position="214"/>
        <end position="231"/>
    </location>
</feature>
<feature type="transmembrane region" description="Helical" evidence="2">
    <location>
        <begin position="252"/>
        <end position="274"/>
    </location>
</feature>
<keyword evidence="2" id="KW-1133">Transmembrane helix</keyword>
<evidence type="ECO:0000256" key="2">
    <source>
        <dbReference type="SAM" id="Phobius"/>
    </source>
</evidence>
<name>A0A378HYS6_9GAMM</name>
<feature type="compositionally biased region" description="Basic and acidic residues" evidence="1">
    <location>
        <begin position="359"/>
        <end position="373"/>
    </location>
</feature>
<keyword evidence="2" id="KW-0472">Membrane</keyword>
<evidence type="ECO:0000313" key="3">
    <source>
        <dbReference type="EMBL" id="STX27630.1"/>
    </source>
</evidence>
<evidence type="ECO:0008006" key="5">
    <source>
        <dbReference type="Google" id="ProtNLM"/>
    </source>
</evidence>
<feature type="transmembrane region" description="Helical" evidence="2">
    <location>
        <begin position="190"/>
        <end position="208"/>
    </location>
</feature>
<dbReference type="Proteomes" id="UP000254968">
    <property type="component" value="Unassembled WGS sequence"/>
</dbReference>
<dbReference type="RefSeq" id="WP_115301429.1">
    <property type="nucleotide sequence ID" value="NZ_CAAAHO010000003.1"/>
</dbReference>
<dbReference type="EMBL" id="UGNV01000001">
    <property type="protein sequence ID" value="STX27630.1"/>
    <property type="molecule type" value="Genomic_DNA"/>
</dbReference>
<dbReference type="AlphaFoldDB" id="A0A378HYS6"/>
<protein>
    <recommendedName>
        <fullName evidence="5">Glycine zipper domain-containing protein</fullName>
    </recommendedName>
</protein>
<keyword evidence="4" id="KW-1185">Reference proteome</keyword>
<evidence type="ECO:0000313" key="4">
    <source>
        <dbReference type="Proteomes" id="UP000254968"/>
    </source>
</evidence>
<evidence type="ECO:0000256" key="1">
    <source>
        <dbReference type="SAM" id="MobiDB-lite"/>
    </source>
</evidence>
<feature type="transmembrane region" description="Helical" evidence="2">
    <location>
        <begin position="280"/>
        <end position="304"/>
    </location>
</feature>
<sequence>MPRPIQEIQKAYEELFLYYVESPERLKECFAKAQPSRFPESNGTTLDAFLADYFHPSDRRFLGKDLRSQLGVILLDERYKDLADADLFLLDLVHQQVLAELENDLIELQTQMQDKPGQAGLFAASPTLKKLAPEFPLFECELVWAGRDTFFNKEQWARLVAMENPEDDAYRDESRFNALSKSNLTQVIDSGFYIGLGASVGACIGAAVGSVVPIIGTSIGALIGSLIGAGAGSTKTGLYDLSQTHHVASSTLTTLGSAGVGAGIGALLGTLIPIPGLGTFVGMAIGAGIGAAIAVTGGLITAGVQAYRRSKAKQAAASQEHIIIETPDEQKHPSNYISTFASEMDDTNFERYLVQNGEQKPRRGAKETQERKLHLVSSDAQASDRNAPNPKGKVSALGIYSGSAQAQVTPEDSTKKNIFGIGING</sequence>
<proteinExistence type="predicted"/>
<feature type="region of interest" description="Disordered" evidence="1">
    <location>
        <begin position="357"/>
        <end position="396"/>
    </location>
</feature>
<organism evidence="3 4">
    <name type="scientific">Legionella beliardensis</name>
    <dbReference type="NCBI Taxonomy" id="91822"/>
    <lineage>
        <taxon>Bacteria</taxon>
        <taxon>Pseudomonadati</taxon>
        <taxon>Pseudomonadota</taxon>
        <taxon>Gammaproteobacteria</taxon>
        <taxon>Legionellales</taxon>
        <taxon>Legionellaceae</taxon>
        <taxon>Legionella</taxon>
    </lineage>
</organism>
<accession>A0A378HYS6</accession>
<reference evidence="3 4" key="1">
    <citation type="submission" date="2018-06" db="EMBL/GenBank/DDBJ databases">
        <authorList>
            <consortium name="Pathogen Informatics"/>
            <person name="Doyle S."/>
        </authorList>
    </citation>
    <scope>NUCLEOTIDE SEQUENCE [LARGE SCALE GENOMIC DNA]</scope>
    <source>
        <strain evidence="3 4">NCTC13315</strain>
    </source>
</reference>
<gene>
    <name evidence="3" type="ORF">NCTC13315_00136</name>
</gene>